<reference evidence="1" key="1">
    <citation type="submission" date="2020-04" db="EMBL/GenBank/DDBJ databases">
        <authorList>
            <person name="Chiriac C."/>
            <person name="Salcher M."/>
            <person name="Ghai R."/>
            <person name="Kavagutti S V."/>
        </authorList>
    </citation>
    <scope>NUCLEOTIDE SEQUENCE</scope>
</reference>
<name>A0A6J5KI88_9CAUD</name>
<proteinExistence type="predicted"/>
<accession>A0A6J5KI88</accession>
<evidence type="ECO:0000313" key="1">
    <source>
        <dbReference type="EMBL" id="CAB4121265.1"/>
    </source>
</evidence>
<gene>
    <name evidence="1" type="ORF">UFOVP9_46</name>
</gene>
<sequence>MYPWLKERTRYALENFHNIAHVKYYNEHLVELLDKSILNTLSDDEKRYVLLVFNRSRIDKNDEVQIPQDIKLDKEYLDKQYRGRG</sequence>
<dbReference type="EMBL" id="LR796140">
    <property type="protein sequence ID" value="CAB4121265.1"/>
    <property type="molecule type" value="Genomic_DNA"/>
</dbReference>
<organism evidence="1">
    <name type="scientific">uncultured Caudovirales phage</name>
    <dbReference type="NCBI Taxonomy" id="2100421"/>
    <lineage>
        <taxon>Viruses</taxon>
        <taxon>Duplodnaviria</taxon>
        <taxon>Heunggongvirae</taxon>
        <taxon>Uroviricota</taxon>
        <taxon>Caudoviricetes</taxon>
        <taxon>Peduoviridae</taxon>
        <taxon>Maltschvirus</taxon>
        <taxon>Maltschvirus maltsch</taxon>
    </lineage>
</organism>
<protein>
    <submittedName>
        <fullName evidence="1">Uncharacterized protein</fullName>
    </submittedName>
</protein>